<gene>
    <name evidence="1" type="ORF">BDD43_5956</name>
</gene>
<dbReference type="Proteomes" id="UP000268007">
    <property type="component" value="Unassembled WGS sequence"/>
</dbReference>
<evidence type="ECO:0000313" key="1">
    <source>
        <dbReference type="EMBL" id="RKR85685.1"/>
    </source>
</evidence>
<dbReference type="EMBL" id="RBKU01000001">
    <property type="protein sequence ID" value="RKR85685.1"/>
    <property type="molecule type" value="Genomic_DNA"/>
</dbReference>
<evidence type="ECO:0000313" key="2">
    <source>
        <dbReference type="Proteomes" id="UP000268007"/>
    </source>
</evidence>
<dbReference type="InterPro" id="IPR046167">
    <property type="entry name" value="DUF6169"/>
</dbReference>
<proteinExistence type="predicted"/>
<reference evidence="1 2" key="1">
    <citation type="submission" date="2018-10" db="EMBL/GenBank/DDBJ databases">
        <title>Genomic Encyclopedia of Archaeal and Bacterial Type Strains, Phase II (KMG-II): from individual species to whole genera.</title>
        <authorList>
            <person name="Goeker M."/>
        </authorList>
    </citation>
    <scope>NUCLEOTIDE SEQUENCE [LARGE SCALE GENOMIC DNA]</scope>
    <source>
        <strain evidence="1 2">DSM 18602</strain>
    </source>
</reference>
<organism evidence="1 2">
    <name type="scientific">Mucilaginibacter gracilis</name>
    <dbReference type="NCBI Taxonomy" id="423350"/>
    <lineage>
        <taxon>Bacteria</taxon>
        <taxon>Pseudomonadati</taxon>
        <taxon>Bacteroidota</taxon>
        <taxon>Sphingobacteriia</taxon>
        <taxon>Sphingobacteriales</taxon>
        <taxon>Sphingobacteriaceae</taxon>
        <taxon>Mucilaginibacter</taxon>
    </lineage>
</organism>
<sequence>MLSLYKIYPEKEGYRFTTTNGDEYYAYFTPFTLQTPYHTTTDIVSFGFECKRRNAQTKPLYDECTARTIVHIINNYFKLNGDNALLYICLNNDDFARHRNLIFGKWFNEFGRGYERHKSDAITGEMNFYSSILIKEDNPEKIKLIEAFYFTINYWFPNE</sequence>
<dbReference type="Pfam" id="PF19666">
    <property type="entry name" value="DUF6169"/>
    <property type="match status" value="1"/>
</dbReference>
<dbReference type="OrthoDB" id="767793at2"/>
<name>A0A495J9S6_9SPHI</name>
<dbReference type="RefSeq" id="WP_121201715.1">
    <property type="nucleotide sequence ID" value="NZ_RBKU01000001.1"/>
</dbReference>
<protein>
    <submittedName>
        <fullName evidence="1">Uncharacterized protein</fullName>
    </submittedName>
</protein>
<dbReference type="AlphaFoldDB" id="A0A495J9S6"/>
<comment type="caution">
    <text evidence="1">The sequence shown here is derived from an EMBL/GenBank/DDBJ whole genome shotgun (WGS) entry which is preliminary data.</text>
</comment>
<keyword evidence="2" id="KW-1185">Reference proteome</keyword>
<accession>A0A495J9S6</accession>